<dbReference type="EMBL" id="UINC01224142">
    <property type="protein sequence ID" value="SVE53636.1"/>
    <property type="molecule type" value="Genomic_DNA"/>
</dbReference>
<feature type="non-terminal residue" evidence="1">
    <location>
        <position position="115"/>
    </location>
</feature>
<proteinExistence type="predicted"/>
<dbReference type="AlphaFoldDB" id="A0A383E9W3"/>
<organism evidence="1">
    <name type="scientific">marine metagenome</name>
    <dbReference type="NCBI Taxonomy" id="408172"/>
    <lineage>
        <taxon>unclassified sequences</taxon>
        <taxon>metagenomes</taxon>
        <taxon>ecological metagenomes</taxon>
    </lineage>
</organism>
<dbReference type="SUPFAM" id="SSF82185">
    <property type="entry name" value="Histone H3 K4-specific methyltransferase SET7/9 N-terminal domain"/>
    <property type="match status" value="1"/>
</dbReference>
<name>A0A383E9W3_9ZZZZ</name>
<evidence type="ECO:0000313" key="1">
    <source>
        <dbReference type="EMBL" id="SVE53636.1"/>
    </source>
</evidence>
<dbReference type="Pfam" id="PF07661">
    <property type="entry name" value="MORN_2"/>
    <property type="match status" value="2"/>
</dbReference>
<gene>
    <name evidence="1" type="ORF">METZ01_LOCUS506490</name>
</gene>
<accession>A0A383E9W3</accession>
<protein>
    <recommendedName>
        <fullName evidence="2">Toxin-antitoxin system YwqK family antitoxin</fullName>
    </recommendedName>
</protein>
<reference evidence="1" key="1">
    <citation type="submission" date="2018-05" db="EMBL/GenBank/DDBJ databases">
        <authorList>
            <person name="Lanie J.A."/>
            <person name="Ng W.-L."/>
            <person name="Kazmierczak K.M."/>
            <person name="Andrzejewski T.M."/>
            <person name="Davidsen T.M."/>
            <person name="Wayne K.J."/>
            <person name="Tettelin H."/>
            <person name="Glass J.I."/>
            <person name="Rusch D."/>
            <person name="Podicherti R."/>
            <person name="Tsui H.-C.T."/>
            <person name="Winkler M.E."/>
        </authorList>
    </citation>
    <scope>NUCLEOTIDE SEQUENCE</scope>
</reference>
<dbReference type="Gene3D" id="2.20.110.10">
    <property type="entry name" value="Histone H3 K4-specific methyltransferase SET7/9 N-terminal domain"/>
    <property type="match status" value="1"/>
</dbReference>
<sequence length="115" mass="14007">MKTKYLSFVLTFTFLFLLPCSVFSQKKEVRKEFWGEGKLKSEKHYKDEKIDGFFTIWHKNGNKHYKTHFKDDKKDGPSSAWYKDGKKRYEKNYKNGRENGRFTIWYQNGQKEWEA</sequence>
<evidence type="ECO:0008006" key="2">
    <source>
        <dbReference type="Google" id="ProtNLM"/>
    </source>
</evidence>
<dbReference type="InterPro" id="IPR011652">
    <property type="entry name" value="MORN_2"/>
</dbReference>